<dbReference type="PANTHER" id="PTHR43266">
    <property type="entry name" value="MACROLIDE-EFFLUX PROTEIN"/>
    <property type="match status" value="1"/>
</dbReference>
<organism evidence="9 10">
    <name type="scientific">Candidatus Daviesbacteria bacterium GW2011_GWF2_38_6</name>
    <dbReference type="NCBI Taxonomy" id="1618432"/>
    <lineage>
        <taxon>Bacteria</taxon>
        <taxon>Candidatus Daviesiibacteriota</taxon>
    </lineage>
</organism>
<feature type="transmembrane region" description="Helical" evidence="7">
    <location>
        <begin position="360"/>
        <end position="380"/>
    </location>
</feature>
<dbReference type="Pfam" id="PF07690">
    <property type="entry name" value="MFS_1"/>
    <property type="match status" value="1"/>
</dbReference>
<dbReference type="SUPFAM" id="SSF103473">
    <property type="entry name" value="MFS general substrate transporter"/>
    <property type="match status" value="1"/>
</dbReference>
<evidence type="ECO:0000259" key="8">
    <source>
        <dbReference type="PROSITE" id="PS50850"/>
    </source>
</evidence>
<name>A0A0G0MUI8_9BACT</name>
<feature type="transmembrane region" description="Helical" evidence="7">
    <location>
        <begin position="111"/>
        <end position="134"/>
    </location>
</feature>
<keyword evidence="4 7" id="KW-0812">Transmembrane</keyword>
<gene>
    <name evidence="9" type="ORF">US99_C0042G0007</name>
</gene>
<feature type="transmembrane region" description="Helical" evidence="7">
    <location>
        <begin position="140"/>
        <end position="163"/>
    </location>
</feature>
<comment type="caution">
    <text evidence="9">The sequence shown here is derived from an EMBL/GenBank/DDBJ whole genome shotgun (WGS) entry which is preliminary data.</text>
</comment>
<dbReference type="EMBL" id="LBVC01000042">
    <property type="protein sequence ID" value="KKQ77334.1"/>
    <property type="molecule type" value="Genomic_DNA"/>
</dbReference>
<keyword evidence="5 7" id="KW-1133">Transmembrane helix</keyword>
<dbReference type="InterPro" id="IPR020846">
    <property type="entry name" value="MFS_dom"/>
</dbReference>
<dbReference type="Proteomes" id="UP000034324">
    <property type="component" value="Unassembled WGS sequence"/>
</dbReference>
<feature type="transmembrane region" description="Helical" evidence="7">
    <location>
        <begin position="23"/>
        <end position="43"/>
    </location>
</feature>
<dbReference type="GO" id="GO:0005886">
    <property type="term" value="C:plasma membrane"/>
    <property type="evidence" value="ECO:0007669"/>
    <property type="project" value="UniProtKB-SubCell"/>
</dbReference>
<evidence type="ECO:0000256" key="3">
    <source>
        <dbReference type="ARBA" id="ARBA00022475"/>
    </source>
</evidence>
<evidence type="ECO:0000256" key="4">
    <source>
        <dbReference type="ARBA" id="ARBA00022692"/>
    </source>
</evidence>
<feature type="transmembrane region" description="Helical" evidence="7">
    <location>
        <begin position="319"/>
        <end position="339"/>
    </location>
</feature>
<accession>A0A0G0MUI8</accession>
<keyword evidence="3" id="KW-1003">Cell membrane</keyword>
<proteinExistence type="predicted"/>
<feature type="transmembrane region" description="Helical" evidence="7">
    <location>
        <begin position="386"/>
        <end position="404"/>
    </location>
</feature>
<dbReference type="PANTHER" id="PTHR43266:SF2">
    <property type="entry name" value="MAJOR FACILITATOR SUPERFAMILY (MFS) PROFILE DOMAIN-CONTAINING PROTEIN"/>
    <property type="match status" value="1"/>
</dbReference>
<dbReference type="InterPro" id="IPR011701">
    <property type="entry name" value="MFS"/>
</dbReference>
<sequence length="431" mass="46564">QLSYNSLNFALIIWVFKLTDSSMAVAVLLLAVYLPAVLLGLFTGVLVDLIDRKKIIMLIDFFLCLSFFSLIFLKDSYPAILAVAFFVNALGQFYAPAEASPIPLIVKRPQLLVANSFFSITLYSSFLLGFGLAGPFINHFGINMVFVAGGIFLGLAFFLAFTFPSIRAKPDEQGKKLVLALKKRDYHKIWEVGLYEMVETANLIRGKLPVASSILILAGVQMVIGVLAVLMPGLLEKSLHIKATDASYVLVIPLGLGIISGGLILSRIGYLLVRRKLVAKAILFGGLLFFLIGIAPIISPAIKHLPRPIPLPFFYQPPLSAVVAFSSFLLGLVMVSILVPSQTVLQENTPAGGRGKVFSVLGVIMAGLSLIPVLLSGILADIFGTAPIFIALGVVILLVGLFGLKPSLFFPGKSLSFKVREFLGLGHWEGK</sequence>
<reference evidence="9 10" key="1">
    <citation type="journal article" date="2015" name="Nature">
        <title>rRNA introns, odd ribosomes, and small enigmatic genomes across a large radiation of phyla.</title>
        <authorList>
            <person name="Brown C.T."/>
            <person name="Hug L.A."/>
            <person name="Thomas B.C."/>
            <person name="Sharon I."/>
            <person name="Castelle C.J."/>
            <person name="Singh A."/>
            <person name="Wilkins M.J."/>
            <person name="Williams K.H."/>
            <person name="Banfield J.F."/>
        </authorList>
    </citation>
    <scope>NUCLEOTIDE SEQUENCE [LARGE SCALE GENOMIC DNA]</scope>
</reference>
<evidence type="ECO:0000313" key="9">
    <source>
        <dbReference type="EMBL" id="KKQ77334.1"/>
    </source>
</evidence>
<keyword evidence="6 7" id="KW-0472">Membrane</keyword>
<dbReference type="Gene3D" id="1.20.1250.20">
    <property type="entry name" value="MFS general substrate transporter like domains"/>
    <property type="match status" value="1"/>
</dbReference>
<dbReference type="PROSITE" id="PS50850">
    <property type="entry name" value="MFS"/>
    <property type="match status" value="1"/>
</dbReference>
<dbReference type="CDD" id="cd06173">
    <property type="entry name" value="MFS_MefA_like"/>
    <property type="match status" value="1"/>
</dbReference>
<feature type="domain" description="Major facilitator superfamily (MFS) profile" evidence="8">
    <location>
        <begin position="199"/>
        <end position="431"/>
    </location>
</feature>
<feature type="transmembrane region" description="Helical" evidence="7">
    <location>
        <begin position="55"/>
        <end position="73"/>
    </location>
</feature>
<evidence type="ECO:0000256" key="2">
    <source>
        <dbReference type="ARBA" id="ARBA00022448"/>
    </source>
</evidence>
<evidence type="ECO:0000256" key="6">
    <source>
        <dbReference type="ARBA" id="ARBA00023136"/>
    </source>
</evidence>
<feature type="transmembrane region" description="Helical" evidence="7">
    <location>
        <begin position="277"/>
        <end position="299"/>
    </location>
</feature>
<evidence type="ECO:0000313" key="10">
    <source>
        <dbReference type="Proteomes" id="UP000034324"/>
    </source>
</evidence>
<feature type="transmembrane region" description="Helical" evidence="7">
    <location>
        <begin position="246"/>
        <end position="265"/>
    </location>
</feature>
<keyword evidence="2" id="KW-0813">Transport</keyword>
<protein>
    <submittedName>
        <fullName evidence="9">Transporter, major facilitator family</fullName>
    </submittedName>
</protein>
<dbReference type="GO" id="GO:0022857">
    <property type="term" value="F:transmembrane transporter activity"/>
    <property type="evidence" value="ECO:0007669"/>
    <property type="project" value="InterPro"/>
</dbReference>
<comment type="subcellular location">
    <subcellularLocation>
        <location evidence="1">Cell membrane</location>
        <topology evidence="1">Multi-pass membrane protein</topology>
    </subcellularLocation>
</comment>
<feature type="transmembrane region" description="Helical" evidence="7">
    <location>
        <begin position="79"/>
        <end position="99"/>
    </location>
</feature>
<dbReference type="AlphaFoldDB" id="A0A0G0MUI8"/>
<feature type="transmembrane region" description="Helical" evidence="7">
    <location>
        <begin position="214"/>
        <end position="234"/>
    </location>
</feature>
<evidence type="ECO:0000256" key="1">
    <source>
        <dbReference type="ARBA" id="ARBA00004651"/>
    </source>
</evidence>
<feature type="non-terminal residue" evidence="9">
    <location>
        <position position="1"/>
    </location>
</feature>
<evidence type="ECO:0000256" key="5">
    <source>
        <dbReference type="ARBA" id="ARBA00022989"/>
    </source>
</evidence>
<dbReference type="InterPro" id="IPR036259">
    <property type="entry name" value="MFS_trans_sf"/>
</dbReference>
<evidence type="ECO:0000256" key="7">
    <source>
        <dbReference type="SAM" id="Phobius"/>
    </source>
</evidence>